<proteinExistence type="predicted"/>
<feature type="disulfide bond" evidence="2">
    <location>
        <begin position="24"/>
        <end position="34"/>
    </location>
</feature>
<evidence type="ECO:0000256" key="1">
    <source>
        <dbReference type="PIRSR" id="PIRSR638964-1"/>
    </source>
</evidence>
<dbReference type="EMBL" id="JAGSOH010000011">
    <property type="protein sequence ID" value="MBR7825961.1"/>
    <property type="molecule type" value="Genomic_DNA"/>
</dbReference>
<dbReference type="Pfam" id="PF09206">
    <property type="entry name" value="ArabFuran-catal"/>
    <property type="match status" value="1"/>
</dbReference>
<evidence type="ECO:0000256" key="2">
    <source>
        <dbReference type="PIRSR" id="PIRSR638964-3"/>
    </source>
</evidence>
<dbReference type="Gene3D" id="2.60.120.200">
    <property type="match status" value="1"/>
</dbReference>
<dbReference type="SUPFAM" id="SSF89372">
    <property type="entry name" value="Fucose-specific lectin"/>
    <property type="match status" value="1"/>
</dbReference>
<protein>
    <recommendedName>
        <fullName evidence="3">Alpha-L-arabinofuranosidase B catalytic domain-containing protein</fullName>
    </recommendedName>
</protein>
<keyword evidence="2" id="KW-1015">Disulfide bond</keyword>
<accession>A0A941E6H7</accession>
<dbReference type="InterPro" id="IPR038964">
    <property type="entry name" value="ABFB"/>
</dbReference>
<dbReference type="GO" id="GO:0031221">
    <property type="term" value="P:arabinan metabolic process"/>
    <property type="evidence" value="ECO:0007669"/>
    <property type="project" value="InterPro"/>
</dbReference>
<dbReference type="Proteomes" id="UP000676325">
    <property type="component" value="Unassembled WGS sequence"/>
</dbReference>
<dbReference type="InterPro" id="IPR015289">
    <property type="entry name" value="A-L-arabinofuranosidase_B_cat"/>
</dbReference>
<feature type="active site" description="Nucleophile" evidence="1">
    <location>
        <position position="219"/>
    </location>
</feature>
<dbReference type="GO" id="GO:0046556">
    <property type="term" value="F:alpha-L-arabinofuranosidase activity"/>
    <property type="evidence" value="ECO:0007669"/>
    <property type="project" value="InterPro"/>
</dbReference>
<feature type="disulfide bond" evidence="2">
    <location>
        <begin position="84"/>
        <end position="89"/>
    </location>
</feature>
<dbReference type="InterPro" id="IPR013320">
    <property type="entry name" value="ConA-like_dom_sf"/>
</dbReference>
<evidence type="ECO:0000259" key="3">
    <source>
        <dbReference type="Pfam" id="PF09206"/>
    </source>
</evidence>
<feature type="disulfide bond" evidence="2">
    <location>
        <begin position="174"/>
        <end position="175"/>
    </location>
</feature>
<evidence type="ECO:0000313" key="4">
    <source>
        <dbReference type="EMBL" id="MBR7825961.1"/>
    </source>
</evidence>
<evidence type="ECO:0000313" key="5">
    <source>
        <dbReference type="Proteomes" id="UP000676325"/>
    </source>
</evidence>
<feature type="active site" description="Proton donor" evidence="1">
    <location>
        <position position="300"/>
    </location>
</feature>
<dbReference type="PANTHER" id="PTHR39447:SF2">
    <property type="entry name" value="ALPHA-L-ARABINOFURANOSIDASE B"/>
    <property type="match status" value="1"/>
</dbReference>
<keyword evidence="5" id="KW-1185">Reference proteome</keyword>
<name>A0A941E6H7_9ACTN</name>
<dbReference type="GO" id="GO:0045490">
    <property type="term" value="P:pectin catabolic process"/>
    <property type="evidence" value="ECO:0007669"/>
    <property type="project" value="TreeGrafter"/>
</dbReference>
<dbReference type="PANTHER" id="PTHR39447">
    <property type="entry name" value="ALPHA-L-ARABINOFURANOSIDASE B"/>
    <property type="match status" value="1"/>
</dbReference>
<dbReference type="SUPFAM" id="SSF49899">
    <property type="entry name" value="Concanavalin A-like lectins/glucanases"/>
    <property type="match status" value="1"/>
</dbReference>
<sequence length="1135" mass="118129">MEELLPGRVVTYDSNLPAAGPLPCDVYDNDGAPCTASYSTVRALFSYYGGPLYQVQRASDNAAADIGLLAIGGYVDASQQDNFCNGTTCTITRVYDQSPQENDLTVEGAGGAAGADGPASATALPVTVNGHKAYGIDFTGQIGYRDNNTTGIATNGEPEGMYMVASGTHVNDGCCFDFGNAETNTRDTGNGHMDAVNFSTTCYFPPCTGGGPWVEADLENGLFQGGNGSNTANTGLIGDDFVTAMLKNDGQTTYSLRGGNAQSGGLSTWWDGGLPDPAPSGGGYKPMQQEGAIVLGTGGDNSNWAVGSFFEGVMTAGYPSDAADASVQANIVSAGYTGDSGGAGSAAGVTPNAAGPAVVHAAGATGAAASGFSSVYTVDSANGHLRESYLTDMGADWSTQDLSAESGTPAVMPGTAPVSIVHCGYTSVYTVDAANGDLQETYLPAIGGNWTTQDLSAYGTPPTDETPTALVHSAGATGSASTCGFTSVYTVDRNGDLQETYLPVLGDDWTTQDLSVNYGIPQVQPGTSPVAIVHCGFSSIYTVDAANHDLQETYLQAIGDPWRSQDLSANFGTPKTDTTPTAVMHSAGASGATAACGFTSVYTVDQSNRHLDETYLPNASFPGDPWVTQDLSATYATPAVAPGTAPVALVHMNFTSVYTVDQGSDQLQETYLDSIGNPWKTQSLSAGYGTPATDQTPIVLLHPDAGGNLDWTSVYTINELNNDLQETYLPNTGFPGNAWVTQDLSAKYGTATVAVQQSSQSSWTVDHDGYTSAYTVDGINDLWETYLPAMGAKWATQDLTSQTKSPGVAGGSAPSALFHDGFDSVYTVDDGSGDLQETYLRALGDTWLSQDLTKDAGTPVVMADTSPSSLFHDGYASVYTVDADGELQETYLPAAGFPGDAWHTQSLSLASGTPKVLPGSSPVAIFHDGYTSVYTIDANGDLQETYLSAMGGKWITQDLSANLHIPPTVTTPTAVFHDGYTSVFTVDSGSGDVRETFLPAIGDNWTTQDLTANYHVPAADQDWATGNPTAPAALYHTGYTSVYYLDKSTGGVDEAYLPAIGGAWRFQNLSTNYGTPAASQTVSPLVHYAANGGLTWTSLYTVDEGTDELQETFLPGIGGNWTTQDLFSIAGTPPV</sequence>
<reference evidence="4" key="1">
    <citation type="submission" date="2021-04" db="EMBL/GenBank/DDBJ databases">
        <title>Genome based classification of Actinospica acidithermotolerans sp. nov., an actinobacterium isolated from an Indonesian hot spring.</title>
        <authorList>
            <person name="Kusuma A.B."/>
            <person name="Putra K.E."/>
            <person name="Nafisah S."/>
            <person name="Loh J."/>
            <person name="Nouioui I."/>
            <person name="Goodfellow M."/>
        </authorList>
    </citation>
    <scope>NUCLEOTIDE SEQUENCE</scope>
    <source>
        <strain evidence="4">MGRD01-02</strain>
    </source>
</reference>
<comment type="caution">
    <text evidence="4">The sequence shown here is derived from an EMBL/GenBank/DDBJ whole genome shotgun (WGS) entry which is preliminary data.</text>
</comment>
<gene>
    <name evidence="4" type="ORF">KDK95_06550</name>
</gene>
<feature type="domain" description="Alpha-L-arabinofuranosidase B catalytic" evidence="3">
    <location>
        <begin position="23"/>
        <end position="337"/>
    </location>
</feature>
<dbReference type="GO" id="GO:0019566">
    <property type="term" value="P:arabinose metabolic process"/>
    <property type="evidence" value="ECO:0007669"/>
    <property type="project" value="InterPro"/>
</dbReference>
<organism evidence="4 5">
    <name type="scientific">Actinospica acidithermotolerans</name>
    <dbReference type="NCBI Taxonomy" id="2828514"/>
    <lineage>
        <taxon>Bacteria</taxon>
        <taxon>Bacillati</taxon>
        <taxon>Actinomycetota</taxon>
        <taxon>Actinomycetes</taxon>
        <taxon>Catenulisporales</taxon>
        <taxon>Actinospicaceae</taxon>
        <taxon>Actinospica</taxon>
    </lineage>
</organism>
<dbReference type="AlphaFoldDB" id="A0A941E6H7"/>
<dbReference type="RefSeq" id="WP_212517174.1">
    <property type="nucleotide sequence ID" value="NZ_JAGSOH010000011.1"/>
</dbReference>